<keyword evidence="7 13" id="KW-0479">Metal-binding</keyword>
<dbReference type="EMBL" id="RDQO01000001">
    <property type="protein sequence ID" value="RMX08442.1"/>
    <property type="molecule type" value="Genomic_DNA"/>
</dbReference>
<dbReference type="InterPro" id="IPR015424">
    <property type="entry name" value="PyrdxlP-dep_Trfase"/>
</dbReference>
<protein>
    <recommendedName>
        <fullName evidence="12 13">Cysteine desulfurase IscS</fullName>
        <ecNumber evidence="4 13">2.8.1.7</ecNumber>
    </recommendedName>
</protein>
<dbReference type="NCBIfam" id="NF010611">
    <property type="entry name" value="PRK14012.1"/>
    <property type="match status" value="1"/>
</dbReference>
<evidence type="ECO:0000256" key="10">
    <source>
        <dbReference type="ARBA" id="ARBA00023014"/>
    </source>
</evidence>
<evidence type="ECO:0000259" key="15">
    <source>
        <dbReference type="Pfam" id="PF00266"/>
    </source>
</evidence>
<dbReference type="GO" id="GO:0046872">
    <property type="term" value="F:metal ion binding"/>
    <property type="evidence" value="ECO:0007669"/>
    <property type="project" value="UniProtKB-KW"/>
</dbReference>
<comment type="pathway">
    <text evidence="2 13">Cofactor biosynthesis; iron-sulfur cluster biosynthesis.</text>
</comment>
<evidence type="ECO:0000256" key="8">
    <source>
        <dbReference type="ARBA" id="ARBA00022898"/>
    </source>
</evidence>
<comment type="caution">
    <text evidence="16">The sequence shown here is derived from an EMBL/GenBank/DDBJ whole genome shotgun (WGS) entry which is preliminary data.</text>
</comment>
<comment type="caution">
    <text evidence="13">Lacks conserved residue(s) required for the propagation of feature annotation.</text>
</comment>
<dbReference type="OrthoDB" id="9808002at2"/>
<dbReference type="GO" id="GO:0044571">
    <property type="term" value="P:[2Fe-2S] cluster assembly"/>
    <property type="evidence" value="ECO:0007669"/>
    <property type="project" value="UniProtKB-UniRule"/>
</dbReference>
<dbReference type="GO" id="GO:0031071">
    <property type="term" value="F:cysteine desulfurase activity"/>
    <property type="evidence" value="ECO:0007669"/>
    <property type="project" value="UniProtKB-UniRule"/>
</dbReference>
<evidence type="ECO:0000256" key="6">
    <source>
        <dbReference type="ARBA" id="ARBA00022714"/>
    </source>
</evidence>
<dbReference type="Proteomes" id="UP000278006">
    <property type="component" value="Unassembled WGS sequence"/>
</dbReference>
<comment type="function">
    <text evidence="13">Master enzyme that delivers sulfur to a number of partners involved in Fe-S cluster assembly, tRNA modification or cofactor biosynthesis. Catalyzes the removal of elemental sulfur atoms from cysteine to produce alanine. Functions as a sulfur delivery protein for Fe-S cluster synthesis onto IscU, an Fe-S scaffold assembly protein, as well as other S acceptor proteins.</text>
</comment>
<evidence type="ECO:0000256" key="1">
    <source>
        <dbReference type="ARBA" id="ARBA00001933"/>
    </source>
</evidence>
<keyword evidence="10 13" id="KW-0411">Iron-sulfur</keyword>
<keyword evidence="13" id="KW-0963">Cytoplasm</keyword>
<dbReference type="GO" id="GO:0051537">
    <property type="term" value="F:2 iron, 2 sulfur cluster binding"/>
    <property type="evidence" value="ECO:0007669"/>
    <property type="project" value="UniProtKB-UniRule"/>
</dbReference>
<keyword evidence="5 13" id="KW-0808">Transferase</keyword>
<dbReference type="InterPro" id="IPR000192">
    <property type="entry name" value="Aminotrans_V_dom"/>
</dbReference>
<evidence type="ECO:0000256" key="7">
    <source>
        <dbReference type="ARBA" id="ARBA00022723"/>
    </source>
</evidence>
<name>A0A3M6R136_9BURK</name>
<dbReference type="Gene3D" id="3.90.1150.10">
    <property type="entry name" value="Aspartate Aminotransferase, domain 1"/>
    <property type="match status" value="1"/>
</dbReference>
<evidence type="ECO:0000313" key="16">
    <source>
        <dbReference type="EMBL" id="RMX08442.1"/>
    </source>
</evidence>
<comment type="subcellular location">
    <subcellularLocation>
        <location evidence="13">Cytoplasm</location>
    </subcellularLocation>
</comment>
<keyword evidence="17" id="KW-1185">Reference proteome</keyword>
<feature type="binding site" evidence="13">
    <location>
        <position position="243"/>
    </location>
    <ligand>
        <name>pyridoxal 5'-phosphate</name>
        <dbReference type="ChEBI" id="CHEBI:597326"/>
    </ligand>
</feature>
<dbReference type="FunFam" id="3.40.640.10:FF:000003">
    <property type="entry name" value="Cysteine desulfurase IscS"/>
    <property type="match status" value="1"/>
</dbReference>
<accession>A0A3M6R136</accession>
<evidence type="ECO:0000313" key="17">
    <source>
        <dbReference type="Proteomes" id="UP000278006"/>
    </source>
</evidence>
<dbReference type="PROSITE" id="PS00595">
    <property type="entry name" value="AA_TRANSFER_CLASS_5"/>
    <property type="match status" value="1"/>
</dbReference>
<dbReference type="SUPFAM" id="SSF53383">
    <property type="entry name" value="PLP-dependent transferases"/>
    <property type="match status" value="1"/>
</dbReference>
<evidence type="ECO:0000256" key="3">
    <source>
        <dbReference type="ARBA" id="ARBA00006490"/>
    </source>
</evidence>
<dbReference type="GO" id="GO:0030170">
    <property type="term" value="F:pyridoxal phosphate binding"/>
    <property type="evidence" value="ECO:0007669"/>
    <property type="project" value="UniProtKB-UniRule"/>
</dbReference>
<dbReference type="UniPathway" id="UPA00266"/>
<comment type="catalytic activity">
    <reaction evidence="11 13">
        <text>(sulfur carrier)-H + L-cysteine = (sulfur carrier)-SH + L-alanine</text>
        <dbReference type="Rhea" id="RHEA:43892"/>
        <dbReference type="Rhea" id="RHEA-COMP:14737"/>
        <dbReference type="Rhea" id="RHEA-COMP:14739"/>
        <dbReference type="ChEBI" id="CHEBI:29917"/>
        <dbReference type="ChEBI" id="CHEBI:35235"/>
        <dbReference type="ChEBI" id="CHEBI:57972"/>
        <dbReference type="ChEBI" id="CHEBI:64428"/>
        <dbReference type="EC" id="2.8.1.7"/>
    </reaction>
</comment>
<keyword evidence="8 13" id="KW-0663">Pyridoxal phosphate</keyword>
<dbReference type="PANTHER" id="PTHR11601">
    <property type="entry name" value="CYSTEINE DESULFURYLASE FAMILY MEMBER"/>
    <property type="match status" value="1"/>
</dbReference>
<evidence type="ECO:0000256" key="9">
    <source>
        <dbReference type="ARBA" id="ARBA00023004"/>
    </source>
</evidence>
<dbReference type="PIRSF" id="PIRSF005572">
    <property type="entry name" value="NifS"/>
    <property type="match status" value="1"/>
</dbReference>
<evidence type="ECO:0000256" key="12">
    <source>
        <dbReference type="ARBA" id="ARBA00072125"/>
    </source>
</evidence>
<dbReference type="GO" id="GO:1990221">
    <property type="term" value="C:L-cysteine desulfurase complex"/>
    <property type="evidence" value="ECO:0007669"/>
    <property type="project" value="UniProtKB-ARBA"/>
</dbReference>
<keyword evidence="6 13" id="KW-0001">2Fe-2S</keyword>
<sequence>MTPHLPIYFDYGATTPVDPRVVDAMIPWLREHFGNPASRSHAWGWEAEEAVETARKQVADLIGADPREIVWTSGATESDNLAIKGAAHFYKSKGKHLITVRTEHKAVLDTMREMERQGYEVTYLDVQENGLLDLGVLEAAFRPDTSLLSVMAVNNEIGVIQDLETIGNMCRERGIIFHVDAAQATGKIDIDLKTLPVDLMSLASHKTYGPKGIGALYVRRKPRVRIEAQMHGGGHERGMRSGTLPTHQIVGMGEAYRIAREEMAKDRAHAKRLQQRLIDGLSDIEQVFINGDLERRVPHNLNISFNYVEGESLIMGTKGIAVSSGSACTSASLEPSYVLRALGRSDELAHSSLRMTFGRFTTDEEVDYAIKTIRENVDRLRELSPLWEMYKDGVDISSIQWAAH</sequence>
<dbReference type="InterPro" id="IPR015421">
    <property type="entry name" value="PyrdxlP-dep_Trfase_major"/>
</dbReference>
<evidence type="ECO:0000256" key="5">
    <source>
        <dbReference type="ARBA" id="ARBA00022679"/>
    </source>
</evidence>
<dbReference type="InterPro" id="IPR020578">
    <property type="entry name" value="Aminotrans_V_PyrdxlP_BS"/>
</dbReference>
<gene>
    <name evidence="13" type="primary">iscS</name>
    <name evidence="16" type="ORF">D8I35_05005</name>
</gene>
<dbReference type="NCBIfam" id="TIGR02006">
    <property type="entry name" value="IscS"/>
    <property type="match status" value="1"/>
</dbReference>
<feature type="binding site" evidence="13">
    <location>
        <begin position="75"/>
        <end position="76"/>
    </location>
    <ligand>
        <name>pyridoxal 5'-phosphate</name>
        <dbReference type="ChEBI" id="CHEBI:597326"/>
    </ligand>
</feature>
<feature type="domain" description="Aminotransferase class V" evidence="15">
    <location>
        <begin position="7"/>
        <end position="368"/>
    </location>
</feature>
<dbReference type="Gene3D" id="3.40.640.10">
    <property type="entry name" value="Type I PLP-dependent aspartate aminotransferase-like (Major domain)"/>
    <property type="match status" value="1"/>
</dbReference>
<dbReference type="InterPro" id="IPR010240">
    <property type="entry name" value="Cys_deSase_IscS"/>
</dbReference>
<dbReference type="FunFam" id="3.90.1150.10:FF:000002">
    <property type="entry name" value="Cysteine desulfurase IscS"/>
    <property type="match status" value="1"/>
</dbReference>
<feature type="binding site" evidence="13">
    <location>
        <position position="155"/>
    </location>
    <ligand>
        <name>pyridoxal 5'-phosphate</name>
        <dbReference type="ChEBI" id="CHEBI:597326"/>
    </ligand>
</feature>
<comment type="subunit">
    <text evidence="13">Homodimer. Forms a heterotetramer with IscU, interacts with other sulfur acceptors.</text>
</comment>
<organism evidence="16 17">
    <name type="scientific">Corticibacter populi</name>
    <dbReference type="NCBI Taxonomy" id="1550736"/>
    <lineage>
        <taxon>Bacteria</taxon>
        <taxon>Pseudomonadati</taxon>
        <taxon>Pseudomonadota</taxon>
        <taxon>Betaproteobacteria</taxon>
        <taxon>Burkholderiales</taxon>
        <taxon>Comamonadaceae</taxon>
        <taxon>Corticibacter</taxon>
    </lineage>
</organism>
<evidence type="ECO:0000256" key="2">
    <source>
        <dbReference type="ARBA" id="ARBA00005151"/>
    </source>
</evidence>
<evidence type="ECO:0000256" key="14">
    <source>
        <dbReference type="RuleBase" id="RU004504"/>
    </source>
</evidence>
<dbReference type="PANTHER" id="PTHR11601:SF34">
    <property type="entry name" value="CYSTEINE DESULFURASE"/>
    <property type="match status" value="1"/>
</dbReference>
<feature type="active site" description="Cysteine persulfide intermediate" evidence="13">
    <location>
        <position position="328"/>
    </location>
</feature>
<feature type="modified residue" description="N6-(pyridoxal phosphate)lysine" evidence="13">
    <location>
        <position position="206"/>
    </location>
</feature>
<dbReference type="AlphaFoldDB" id="A0A3M6R136"/>
<dbReference type="InterPro" id="IPR015422">
    <property type="entry name" value="PyrdxlP-dep_Trfase_small"/>
</dbReference>
<feature type="binding site" evidence="13">
    <location>
        <position position="183"/>
    </location>
    <ligand>
        <name>pyridoxal 5'-phosphate</name>
        <dbReference type="ChEBI" id="CHEBI:597326"/>
    </ligand>
</feature>
<evidence type="ECO:0000256" key="4">
    <source>
        <dbReference type="ARBA" id="ARBA00012239"/>
    </source>
</evidence>
<comment type="cofactor">
    <cofactor evidence="1 13 14">
        <name>pyridoxal 5'-phosphate</name>
        <dbReference type="ChEBI" id="CHEBI:597326"/>
    </cofactor>
</comment>
<feature type="binding site" description="via persulfide group" evidence="13">
    <location>
        <position position="328"/>
    </location>
    <ligand>
        <name>[2Fe-2S] cluster</name>
        <dbReference type="ChEBI" id="CHEBI:190135"/>
        <note>ligand shared with IscU</note>
    </ligand>
</feature>
<dbReference type="RefSeq" id="WP_122226567.1">
    <property type="nucleotide sequence ID" value="NZ_RDQO01000001.1"/>
</dbReference>
<dbReference type="Pfam" id="PF00266">
    <property type="entry name" value="Aminotran_5"/>
    <property type="match status" value="1"/>
</dbReference>
<reference evidence="16 17" key="1">
    <citation type="submission" date="2018-10" db="EMBL/GenBank/DDBJ databases">
        <title>Draft genome of Cortibacter populi DSM10536.</title>
        <authorList>
            <person name="Bernier A.-M."/>
            <person name="Bernard K."/>
        </authorList>
    </citation>
    <scope>NUCLEOTIDE SEQUENCE [LARGE SCALE GENOMIC DNA]</scope>
    <source>
        <strain evidence="16 17">DSM 105136</strain>
    </source>
</reference>
<dbReference type="HAMAP" id="MF_00331">
    <property type="entry name" value="Cys_desulf_IscS"/>
    <property type="match status" value="1"/>
</dbReference>
<dbReference type="EC" id="2.8.1.7" evidence="4 13"/>
<proteinExistence type="inferred from homology"/>
<comment type="similarity">
    <text evidence="3 13">Belongs to the class-V pyridoxal-phosphate-dependent aminotransferase family. NifS/IscS subfamily.</text>
</comment>
<evidence type="ECO:0000256" key="13">
    <source>
        <dbReference type="HAMAP-Rule" id="MF_00331"/>
    </source>
</evidence>
<evidence type="ECO:0000256" key="11">
    <source>
        <dbReference type="ARBA" id="ARBA00050776"/>
    </source>
</evidence>
<dbReference type="InterPro" id="IPR016454">
    <property type="entry name" value="Cysteine_dSase"/>
</dbReference>
<keyword evidence="9 13" id="KW-0408">Iron</keyword>